<organism evidence="13 14">
    <name type="scientific">Candidatus Komeilibacteria bacterium CG_4_10_14_0_8_um_filter_37_78</name>
    <dbReference type="NCBI Taxonomy" id="1974471"/>
    <lineage>
        <taxon>Bacteria</taxon>
        <taxon>Candidatus Komeiliibacteriota</taxon>
    </lineage>
</organism>
<dbReference type="InterPro" id="IPR001412">
    <property type="entry name" value="aa-tRNA-synth_I_CS"/>
</dbReference>
<dbReference type="InterPro" id="IPR005148">
    <property type="entry name" value="Arg-tRNA-synth_N"/>
</dbReference>
<dbReference type="SUPFAM" id="SSF52374">
    <property type="entry name" value="Nucleotidylyl transferase"/>
    <property type="match status" value="1"/>
</dbReference>
<reference evidence="14" key="1">
    <citation type="submission" date="2017-09" db="EMBL/GenBank/DDBJ databases">
        <title>Depth-based differentiation of microbial function through sediment-hosted aquifers and enrichment of novel symbionts in the deep terrestrial subsurface.</title>
        <authorList>
            <person name="Probst A.J."/>
            <person name="Ladd B."/>
            <person name="Jarett J.K."/>
            <person name="Geller-Mcgrath D.E."/>
            <person name="Sieber C.M.K."/>
            <person name="Emerson J.B."/>
            <person name="Anantharaman K."/>
            <person name="Thomas B.C."/>
            <person name="Malmstrom R."/>
            <person name="Stieglmeier M."/>
            <person name="Klingl A."/>
            <person name="Woyke T."/>
            <person name="Ryan C.M."/>
            <person name="Banfield J.F."/>
        </authorList>
    </citation>
    <scope>NUCLEOTIDE SEQUENCE [LARGE SCALE GENOMIC DNA]</scope>
</reference>
<dbReference type="HAMAP" id="MF_00123">
    <property type="entry name" value="Arg_tRNA_synth"/>
    <property type="match status" value="1"/>
</dbReference>
<dbReference type="EC" id="6.1.1.19" evidence="9"/>
<keyword evidence="4 9" id="KW-0547">Nucleotide-binding</keyword>
<dbReference type="Pfam" id="PF00750">
    <property type="entry name" value="tRNA-synt_1d"/>
    <property type="match status" value="1"/>
</dbReference>
<dbReference type="PROSITE" id="PS00178">
    <property type="entry name" value="AA_TRNA_LIGASE_I"/>
    <property type="match status" value="1"/>
</dbReference>
<dbReference type="NCBIfam" id="TIGR00456">
    <property type="entry name" value="argS"/>
    <property type="match status" value="1"/>
</dbReference>
<dbReference type="Gene3D" id="1.10.730.10">
    <property type="entry name" value="Isoleucyl-tRNA Synthetase, Domain 1"/>
    <property type="match status" value="1"/>
</dbReference>
<dbReference type="Gene3D" id="3.30.1360.70">
    <property type="entry name" value="Arginyl tRNA synthetase N-terminal domain"/>
    <property type="match status" value="1"/>
</dbReference>
<accession>A0A2M7RCA1</accession>
<dbReference type="SUPFAM" id="SSF47323">
    <property type="entry name" value="Anticodon-binding domain of a subclass of class I aminoacyl-tRNA synthetases"/>
    <property type="match status" value="1"/>
</dbReference>
<evidence type="ECO:0000256" key="2">
    <source>
        <dbReference type="ARBA" id="ARBA00022490"/>
    </source>
</evidence>
<dbReference type="PANTHER" id="PTHR11956:SF5">
    <property type="entry name" value="ARGININE--TRNA LIGASE, CYTOPLASMIC"/>
    <property type="match status" value="1"/>
</dbReference>
<evidence type="ECO:0000313" key="13">
    <source>
        <dbReference type="EMBL" id="PIY93966.1"/>
    </source>
</evidence>
<dbReference type="InterPro" id="IPR001278">
    <property type="entry name" value="Arg-tRNA-ligase"/>
</dbReference>
<gene>
    <name evidence="9" type="primary">argS</name>
    <name evidence="13" type="ORF">COY67_03280</name>
</gene>
<comment type="caution">
    <text evidence="13">The sequence shown here is derived from an EMBL/GenBank/DDBJ whole genome shotgun (WGS) entry which is preliminary data.</text>
</comment>
<evidence type="ECO:0000256" key="6">
    <source>
        <dbReference type="ARBA" id="ARBA00022917"/>
    </source>
</evidence>
<evidence type="ECO:0000256" key="1">
    <source>
        <dbReference type="ARBA" id="ARBA00005594"/>
    </source>
</evidence>
<dbReference type="GO" id="GO:0005737">
    <property type="term" value="C:cytoplasm"/>
    <property type="evidence" value="ECO:0007669"/>
    <property type="project" value="UniProtKB-SubCell"/>
</dbReference>
<comment type="similarity">
    <text evidence="1 9 10">Belongs to the class-I aminoacyl-tRNA synthetase family.</text>
</comment>
<feature type="short sequence motif" description="'HIGH' region" evidence="9">
    <location>
        <begin position="128"/>
        <end position="138"/>
    </location>
</feature>
<dbReference type="GO" id="GO:0006420">
    <property type="term" value="P:arginyl-tRNA aminoacylation"/>
    <property type="evidence" value="ECO:0007669"/>
    <property type="project" value="UniProtKB-UniRule"/>
</dbReference>
<dbReference type="InterPro" id="IPR009080">
    <property type="entry name" value="tRNAsynth_Ia_anticodon-bd"/>
</dbReference>
<feature type="domain" description="Arginyl tRNA synthetase N-terminal" evidence="12">
    <location>
        <begin position="5"/>
        <end position="91"/>
    </location>
</feature>
<comment type="subunit">
    <text evidence="9">Monomer.</text>
</comment>
<dbReference type="GO" id="GO:0004814">
    <property type="term" value="F:arginine-tRNA ligase activity"/>
    <property type="evidence" value="ECO:0007669"/>
    <property type="project" value="UniProtKB-UniRule"/>
</dbReference>
<protein>
    <recommendedName>
        <fullName evidence="9">Arginine--tRNA ligase</fullName>
        <ecNumber evidence="9">6.1.1.19</ecNumber>
    </recommendedName>
    <alternativeName>
        <fullName evidence="9">Arginyl-tRNA synthetase</fullName>
        <shortName evidence="9">ArgRS</shortName>
    </alternativeName>
</protein>
<sequence>MTIKNEIQQLLIKSLQALGLEYSGEIEISYPTAKKFGDYASNIAMVLAKQEKTEPMKLAEKIKEALLTDQELKKLVSEVSIAQPGFINFYLSDQYLQKQVKEIIKQGPKFGQQKSGQGKKIQIEFVSANPTGPLTIGNARGGFYGDVLANVYQALGYQVVKEYLINDSGNQIKTLGHSILKDDEQQYKGKYIDQLNKEIDLKQDVFAIGQQGAKKILDEYIKDTIENKMKIKFDVWFSEHKELCQTGEIKKIIDKITEQGETYEDEGAVWFRSEKYGDTRDRVVIKSDGDYTYLATDFAYAENKFGKRKFDKCIYVWGADHLGDVPGLLNAIKVLGYEGRGEIILQQFITLMKDGQEVKMSKRAGTYITMSELIDQVGHDVARFIFLMYSPSSHINFDLDLAKEKSEKNPVYYVQYAYVRANNILDKAKNMSQEKTGYLENELAIVKILLQWPEILDEVVASKQVNHVTAYAISLADEFHRYYQQYRIIDNDLVNPNRLVVISAYRIILKNVLDLLKISSPEKM</sequence>
<evidence type="ECO:0000256" key="3">
    <source>
        <dbReference type="ARBA" id="ARBA00022598"/>
    </source>
</evidence>
<evidence type="ECO:0000259" key="11">
    <source>
        <dbReference type="SMART" id="SM00836"/>
    </source>
</evidence>
<evidence type="ECO:0000256" key="8">
    <source>
        <dbReference type="ARBA" id="ARBA00049339"/>
    </source>
</evidence>
<dbReference type="Proteomes" id="UP000228689">
    <property type="component" value="Unassembled WGS sequence"/>
</dbReference>
<evidence type="ECO:0000256" key="4">
    <source>
        <dbReference type="ARBA" id="ARBA00022741"/>
    </source>
</evidence>
<dbReference type="InterPro" id="IPR036695">
    <property type="entry name" value="Arg-tRNA-synth_N_sf"/>
</dbReference>
<proteinExistence type="inferred from homology"/>
<comment type="subcellular location">
    <subcellularLocation>
        <location evidence="9">Cytoplasm</location>
    </subcellularLocation>
</comment>
<evidence type="ECO:0000256" key="7">
    <source>
        <dbReference type="ARBA" id="ARBA00023146"/>
    </source>
</evidence>
<keyword evidence="7 9" id="KW-0030">Aminoacyl-tRNA synthetase</keyword>
<keyword evidence="6 9" id="KW-0648">Protein biosynthesis</keyword>
<dbReference type="SMART" id="SM01016">
    <property type="entry name" value="Arg_tRNA_synt_N"/>
    <property type="match status" value="1"/>
</dbReference>
<dbReference type="CDD" id="cd00671">
    <property type="entry name" value="ArgRS_core"/>
    <property type="match status" value="1"/>
</dbReference>
<dbReference type="EMBL" id="PFMC01000079">
    <property type="protein sequence ID" value="PIY93966.1"/>
    <property type="molecule type" value="Genomic_DNA"/>
</dbReference>
<dbReference type="PANTHER" id="PTHR11956">
    <property type="entry name" value="ARGINYL-TRNA SYNTHETASE"/>
    <property type="match status" value="1"/>
</dbReference>
<evidence type="ECO:0000256" key="5">
    <source>
        <dbReference type="ARBA" id="ARBA00022840"/>
    </source>
</evidence>
<dbReference type="PRINTS" id="PR01038">
    <property type="entry name" value="TRNASYNTHARG"/>
</dbReference>
<evidence type="ECO:0000256" key="9">
    <source>
        <dbReference type="HAMAP-Rule" id="MF_00123"/>
    </source>
</evidence>
<dbReference type="SUPFAM" id="SSF55190">
    <property type="entry name" value="Arginyl-tRNA synthetase (ArgRS), N-terminal 'additional' domain"/>
    <property type="match status" value="1"/>
</dbReference>
<name>A0A2M7RCA1_9BACT</name>
<dbReference type="Gene3D" id="3.40.50.620">
    <property type="entry name" value="HUPs"/>
    <property type="match status" value="1"/>
</dbReference>
<keyword evidence="2 9" id="KW-0963">Cytoplasm</keyword>
<dbReference type="GO" id="GO:0005524">
    <property type="term" value="F:ATP binding"/>
    <property type="evidence" value="ECO:0007669"/>
    <property type="project" value="UniProtKB-UniRule"/>
</dbReference>
<evidence type="ECO:0000256" key="10">
    <source>
        <dbReference type="RuleBase" id="RU363038"/>
    </source>
</evidence>
<keyword evidence="3 9" id="KW-0436">Ligase</keyword>
<evidence type="ECO:0000259" key="12">
    <source>
        <dbReference type="SMART" id="SM01016"/>
    </source>
</evidence>
<dbReference type="InterPro" id="IPR014729">
    <property type="entry name" value="Rossmann-like_a/b/a_fold"/>
</dbReference>
<dbReference type="InterPro" id="IPR008909">
    <property type="entry name" value="DALR_anticod-bd"/>
</dbReference>
<comment type="catalytic activity">
    <reaction evidence="8 9">
        <text>tRNA(Arg) + L-arginine + ATP = L-arginyl-tRNA(Arg) + AMP + diphosphate</text>
        <dbReference type="Rhea" id="RHEA:20301"/>
        <dbReference type="Rhea" id="RHEA-COMP:9658"/>
        <dbReference type="Rhea" id="RHEA-COMP:9673"/>
        <dbReference type="ChEBI" id="CHEBI:30616"/>
        <dbReference type="ChEBI" id="CHEBI:32682"/>
        <dbReference type="ChEBI" id="CHEBI:33019"/>
        <dbReference type="ChEBI" id="CHEBI:78442"/>
        <dbReference type="ChEBI" id="CHEBI:78513"/>
        <dbReference type="ChEBI" id="CHEBI:456215"/>
        <dbReference type="EC" id="6.1.1.19"/>
    </reaction>
</comment>
<dbReference type="Pfam" id="PF03485">
    <property type="entry name" value="Arg_tRNA_synt_N"/>
    <property type="match status" value="1"/>
</dbReference>
<dbReference type="SMART" id="SM00836">
    <property type="entry name" value="DALR_1"/>
    <property type="match status" value="1"/>
</dbReference>
<dbReference type="InterPro" id="IPR035684">
    <property type="entry name" value="ArgRS_core"/>
</dbReference>
<feature type="domain" description="DALR anticodon binding" evidence="11">
    <location>
        <begin position="414"/>
        <end position="524"/>
    </location>
</feature>
<dbReference type="AlphaFoldDB" id="A0A2M7RCA1"/>
<keyword evidence="5 9" id="KW-0067">ATP-binding</keyword>
<evidence type="ECO:0000313" key="14">
    <source>
        <dbReference type="Proteomes" id="UP000228689"/>
    </source>
</evidence>
<dbReference type="Pfam" id="PF05746">
    <property type="entry name" value="DALR_1"/>
    <property type="match status" value="1"/>
</dbReference>